<evidence type="ECO:0000313" key="3">
    <source>
        <dbReference type="Proteomes" id="UP000193067"/>
    </source>
</evidence>
<sequence length="86" mass="9389">MRSLEITTRHFLLTVVSSAPPRTLLPAFLPRSTTPPAATMPMPMSTGGQVSQIRRPGPNDEALLSMLTFMFSHHMPPLSDQCELAA</sequence>
<name>A0A1Y2IG68_TRAC3</name>
<dbReference type="EMBL" id="KZ084121">
    <property type="protein sequence ID" value="OSD00170.1"/>
    <property type="molecule type" value="Genomic_DNA"/>
</dbReference>
<organism evidence="2 3">
    <name type="scientific">Trametes coccinea (strain BRFM310)</name>
    <name type="common">Pycnoporus coccineus</name>
    <dbReference type="NCBI Taxonomy" id="1353009"/>
    <lineage>
        <taxon>Eukaryota</taxon>
        <taxon>Fungi</taxon>
        <taxon>Dikarya</taxon>
        <taxon>Basidiomycota</taxon>
        <taxon>Agaricomycotina</taxon>
        <taxon>Agaricomycetes</taxon>
        <taxon>Polyporales</taxon>
        <taxon>Polyporaceae</taxon>
        <taxon>Trametes</taxon>
    </lineage>
</organism>
<reference evidence="2 3" key="1">
    <citation type="journal article" date="2015" name="Biotechnol. Biofuels">
        <title>Enhanced degradation of softwood versus hardwood by the white-rot fungus Pycnoporus coccineus.</title>
        <authorList>
            <person name="Couturier M."/>
            <person name="Navarro D."/>
            <person name="Chevret D."/>
            <person name="Henrissat B."/>
            <person name="Piumi F."/>
            <person name="Ruiz-Duenas F.J."/>
            <person name="Martinez A.T."/>
            <person name="Grigoriev I.V."/>
            <person name="Riley R."/>
            <person name="Lipzen A."/>
            <person name="Berrin J.G."/>
            <person name="Master E.R."/>
            <person name="Rosso M.N."/>
        </authorList>
    </citation>
    <scope>NUCLEOTIDE SEQUENCE [LARGE SCALE GENOMIC DNA]</scope>
    <source>
        <strain evidence="2 3">BRFM310</strain>
    </source>
</reference>
<evidence type="ECO:0000256" key="1">
    <source>
        <dbReference type="SAM" id="MobiDB-lite"/>
    </source>
</evidence>
<proteinExistence type="predicted"/>
<dbReference type="AlphaFoldDB" id="A0A1Y2IG68"/>
<keyword evidence="3" id="KW-1185">Reference proteome</keyword>
<evidence type="ECO:0000313" key="2">
    <source>
        <dbReference type="EMBL" id="OSD00170.1"/>
    </source>
</evidence>
<feature type="compositionally biased region" description="Low complexity" evidence="1">
    <location>
        <begin position="32"/>
        <end position="46"/>
    </location>
</feature>
<feature type="region of interest" description="Disordered" evidence="1">
    <location>
        <begin position="27"/>
        <end position="54"/>
    </location>
</feature>
<dbReference type="Proteomes" id="UP000193067">
    <property type="component" value="Unassembled WGS sequence"/>
</dbReference>
<gene>
    <name evidence="2" type="ORF">PYCCODRAFT_1437708</name>
</gene>
<accession>A0A1Y2IG68</accession>
<protein>
    <submittedName>
        <fullName evidence="2">Uncharacterized protein</fullName>
    </submittedName>
</protein>